<dbReference type="InterPro" id="IPR003832">
    <property type="entry name" value="DUF212"/>
</dbReference>
<organism evidence="2 3">
    <name type="scientific">Clostridium thermobutyricum DSM 4928</name>
    <dbReference type="NCBI Taxonomy" id="1121339"/>
    <lineage>
        <taxon>Bacteria</taxon>
        <taxon>Bacillati</taxon>
        <taxon>Bacillota</taxon>
        <taxon>Clostridia</taxon>
        <taxon>Eubacteriales</taxon>
        <taxon>Clostridiaceae</taxon>
        <taxon>Clostridium</taxon>
    </lineage>
</organism>
<feature type="transmembrane region" description="Helical" evidence="1">
    <location>
        <begin position="6"/>
        <end position="28"/>
    </location>
</feature>
<name>A0A1V4SU20_9CLOT</name>
<keyword evidence="1" id="KW-1133">Transmembrane helix</keyword>
<dbReference type="RefSeq" id="WP_242945644.1">
    <property type="nucleotide sequence ID" value="NZ_LTAY01000060.1"/>
</dbReference>
<protein>
    <submittedName>
        <fullName evidence="2">Divergent PAP2 family protein</fullName>
    </submittedName>
</protein>
<dbReference type="Proteomes" id="UP000191448">
    <property type="component" value="Unassembled WGS sequence"/>
</dbReference>
<reference evidence="2 3" key="1">
    <citation type="submission" date="2016-02" db="EMBL/GenBank/DDBJ databases">
        <title>Genome sequence of Clostridium thermobutyricum DSM 4928.</title>
        <authorList>
            <person name="Poehlein A."/>
            <person name="Daniel R."/>
        </authorList>
    </citation>
    <scope>NUCLEOTIDE SEQUENCE [LARGE SCALE GENOMIC DNA]</scope>
    <source>
        <strain evidence="2 3">DSM 4928</strain>
    </source>
</reference>
<evidence type="ECO:0000256" key="1">
    <source>
        <dbReference type="SAM" id="Phobius"/>
    </source>
</evidence>
<keyword evidence="1" id="KW-0812">Transmembrane</keyword>
<feature type="transmembrane region" description="Helical" evidence="1">
    <location>
        <begin position="122"/>
        <end position="144"/>
    </location>
</feature>
<dbReference type="Pfam" id="PF02681">
    <property type="entry name" value="DUF212"/>
    <property type="match status" value="1"/>
</dbReference>
<feature type="transmembrane region" description="Helical" evidence="1">
    <location>
        <begin position="67"/>
        <end position="86"/>
    </location>
</feature>
<evidence type="ECO:0000313" key="3">
    <source>
        <dbReference type="Proteomes" id="UP000191448"/>
    </source>
</evidence>
<dbReference type="PANTHER" id="PTHR31446">
    <property type="entry name" value="ACID PHOSPHATASE/VANADIUM-DEPENDENT HALOPEROXIDASE-RELATED PROTEIN"/>
    <property type="match status" value="1"/>
</dbReference>
<comment type="caution">
    <text evidence="2">The sequence shown here is derived from an EMBL/GenBank/DDBJ whole genome shotgun (WGS) entry which is preliminary data.</text>
</comment>
<evidence type="ECO:0000313" key="2">
    <source>
        <dbReference type="EMBL" id="OPX46945.1"/>
    </source>
</evidence>
<dbReference type="AlphaFoldDB" id="A0A1V4SU20"/>
<dbReference type="PANTHER" id="PTHR31446:SF29">
    <property type="entry name" value="ACID PHOSPHATASE_VANADIUM-DEPENDENT HALOPEROXIDASE-RELATED PROTEIN"/>
    <property type="match status" value="1"/>
</dbReference>
<dbReference type="EMBL" id="LTAY01000060">
    <property type="protein sequence ID" value="OPX46945.1"/>
    <property type="molecule type" value="Genomic_DNA"/>
</dbReference>
<keyword evidence="1" id="KW-0472">Membrane</keyword>
<gene>
    <name evidence="2" type="ORF">CLTHE_23900</name>
</gene>
<sequence>MLRNNLIILSILSMLIAQFLKIPIGYIIDRKINFNRMFETGGMPSSHSAFIVSLTVGIGRINGVNSSIFALSFVMACIIMYDAMGIRRAAGQHAKLLNIIMSSENQNENKKFGLPQIKLKELLGHTPFEVLGGIVLGLIMGFVFPL</sequence>
<proteinExistence type="predicted"/>
<accession>A0A1V4SU20</accession>